<feature type="domain" description="DUF6570" evidence="1">
    <location>
        <begin position="20"/>
        <end position="135"/>
    </location>
</feature>
<reference evidence="2" key="2">
    <citation type="submission" date="2023-04" db="EMBL/GenBank/DDBJ databases">
        <authorList>
            <person name="Bu L."/>
            <person name="Lu L."/>
            <person name="Laidemitt M.R."/>
            <person name="Zhang S.M."/>
            <person name="Mutuku M."/>
            <person name="Mkoji G."/>
            <person name="Steinauer M."/>
            <person name="Loker E.S."/>
        </authorList>
    </citation>
    <scope>NUCLEOTIDE SEQUENCE</scope>
    <source>
        <strain evidence="2">KasaAsao</strain>
        <tissue evidence="2">Whole Snail</tissue>
    </source>
</reference>
<proteinExistence type="predicted"/>
<dbReference type="EMBL" id="JASAOG010000123">
    <property type="protein sequence ID" value="KAK0049703.1"/>
    <property type="molecule type" value="Genomic_DNA"/>
</dbReference>
<dbReference type="AlphaFoldDB" id="A0AAD8B953"/>
<keyword evidence="3" id="KW-1185">Reference proteome</keyword>
<evidence type="ECO:0000313" key="3">
    <source>
        <dbReference type="Proteomes" id="UP001233172"/>
    </source>
</evidence>
<dbReference type="Pfam" id="PF20209">
    <property type="entry name" value="DUF6570"/>
    <property type="match status" value="1"/>
</dbReference>
<gene>
    <name evidence="2" type="ORF">Bpfe_020888</name>
</gene>
<evidence type="ECO:0000313" key="2">
    <source>
        <dbReference type="EMBL" id="KAK0049703.1"/>
    </source>
</evidence>
<protein>
    <recommendedName>
        <fullName evidence="1">DUF6570 domain-containing protein</fullName>
    </recommendedName>
</protein>
<evidence type="ECO:0000259" key="1">
    <source>
        <dbReference type="Pfam" id="PF20209"/>
    </source>
</evidence>
<dbReference type="Proteomes" id="UP001233172">
    <property type="component" value="Unassembled WGS sequence"/>
</dbReference>
<reference evidence="2" key="1">
    <citation type="journal article" date="2023" name="PLoS Negl. Trop. Dis.">
        <title>A genome sequence for Biomphalaria pfeifferi, the major vector snail for the human-infecting parasite Schistosoma mansoni.</title>
        <authorList>
            <person name="Bu L."/>
            <person name="Lu L."/>
            <person name="Laidemitt M.R."/>
            <person name="Zhang S.M."/>
            <person name="Mutuku M."/>
            <person name="Mkoji G."/>
            <person name="Steinauer M."/>
            <person name="Loker E.S."/>
        </authorList>
    </citation>
    <scope>NUCLEOTIDE SEQUENCE</scope>
    <source>
        <strain evidence="2">KasaAsao</strain>
    </source>
</reference>
<organism evidence="2 3">
    <name type="scientific">Biomphalaria pfeifferi</name>
    <name type="common">Bloodfluke planorb</name>
    <name type="synonym">Freshwater snail</name>
    <dbReference type="NCBI Taxonomy" id="112525"/>
    <lineage>
        <taxon>Eukaryota</taxon>
        <taxon>Metazoa</taxon>
        <taxon>Spiralia</taxon>
        <taxon>Lophotrochozoa</taxon>
        <taxon>Mollusca</taxon>
        <taxon>Gastropoda</taxon>
        <taxon>Heterobranchia</taxon>
        <taxon>Euthyneura</taxon>
        <taxon>Panpulmonata</taxon>
        <taxon>Hygrophila</taxon>
        <taxon>Lymnaeoidea</taxon>
        <taxon>Planorbidae</taxon>
        <taxon>Biomphalaria</taxon>
    </lineage>
</organism>
<accession>A0AAD8B953</accession>
<dbReference type="InterPro" id="IPR046700">
    <property type="entry name" value="DUF6570"/>
</dbReference>
<sequence length="244" mass="27387">MVLSNRHSPLAIKADGFDVTVGCELPAIPEVLHGLTTLEERLISPRIFFAQVVTLGRIRPPGTGQFGIVKNIINVPLNVNEICKVLPRKYTDTETVKILLKRRIAFRSAYCHQVVRVRRVVEALLYLNENSSLWKSEGIYNQGIQNRDFTLEPDGNMEEMYEAGDCNDNNTNFLVEEGHVVSGGEETCLVAKKNEIPFPLLPEKINNPSGSGWMKTPKNLHIPQYFVDSLINPVQPLILCVVVH</sequence>
<comment type="caution">
    <text evidence="2">The sequence shown here is derived from an EMBL/GenBank/DDBJ whole genome shotgun (WGS) entry which is preliminary data.</text>
</comment>
<name>A0AAD8B953_BIOPF</name>